<feature type="region of interest" description="Disordered" evidence="1">
    <location>
        <begin position="107"/>
        <end position="143"/>
    </location>
</feature>
<reference evidence="2 3" key="1">
    <citation type="journal article" date="2019" name="Nat. Plants">
        <title>Genome sequencing of Musa balbisiana reveals subgenome evolution and function divergence in polyploid bananas.</title>
        <authorList>
            <person name="Yao X."/>
        </authorList>
    </citation>
    <scope>NUCLEOTIDE SEQUENCE [LARGE SCALE GENOMIC DNA]</scope>
    <source>
        <strain evidence="3">cv. DH-PKW</strain>
        <tissue evidence="2">Leaves</tissue>
    </source>
</reference>
<feature type="region of interest" description="Disordered" evidence="1">
    <location>
        <begin position="56"/>
        <end position="92"/>
    </location>
</feature>
<dbReference type="AlphaFoldDB" id="A0A4S8J163"/>
<evidence type="ECO:0000313" key="2">
    <source>
        <dbReference type="EMBL" id="THU54464.1"/>
    </source>
</evidence>
<accession>A0A4S8J163</accession>
<sequence length="143" mass="15369">MADPYSNFYKLYKPLPSHLRSILPTSCLSILQLQHTQLTPSASSISSLREALPLLSLRPTRHQEEDEDTSCSASAGGSRNKAARADDEADDEVNGVTVALHIGLPSPGAVDLVSRLPPTSEDNAEKEEEEGDDVVTSGYLPIP</sequence>
<dbReference type="Proteomes" id="UP000317650">
    <property type="component" value="Chromosome 10"/>
</dbReference>
<dbReference type="EMBL" id="PYDT01000008">
    <property type="protein sequence ID" value="THU54464.1"/>
    <property type="molecule type" value="Genomic_DNA"/>
</dbReference>
<keyword evidence="3" id="KW-1185">Reference proteome</keyword>
<name>A0A4S8J163_MUSBA</name>
<protein>
    <submittedName>
        <fullName evidence="2">Uncharacterized protein</fullName>
    </submittedName>
</protein>
<gene>
    <name evidence="2" type="ORF">C4D60_Mb10t25350</name>
</gene>
<feature type="compositionally biased region" description="Acidic residues" evidence="1">
    <location>
        <begin position="122"/>
        <end position="133"/>
    </location>
</feature>
<evidence type="ECO:0000256" key="1">
    <source>
        <dbReference type="SAM" id="MobiDB-lite"/>
    </source>
</evidence>
<organism evidence="2 3">
    <name type="scientific">Musa balbisiana</name>
    <name type="common">Banana</name>
    <dbReference type="NCBI Taxonomy" id="52838"/>
    <lineage>
        <taxon>Eukaryota</taxon>
        <taxon>Viridiplantae</taxon>
        <taxon>Streptophyta</taxon>
        <taxon>Embryophyta</taxon>
        <taxon>Tracheophyta</taxon>
        <taxon>Spermatophyta</taxon>
        <taxon>Magnoliopsida</taxon>
        <taxon>Liliopsida</taxon>
        <taxon>Zingiberales</taxon>
        <taxon>Musaceae</taxon>
        <taxon>Musa</taxon>
    </lineage>
</organism>
<evidence type="ECO:0000313" key="3">
    <source>
        <dbReference type="Proteomes" id="UP000317650"/>
    </source>
</evidence>
<comment type="caution">
    <text evidence="2">The sequence shown here is derived from an EMBL/GenBank/DDBJ whole genome shotgun (WGS) entry which is preliminary data.</text>
</comment>
<proteinExistence type="predicted"/>
<dbReference type="STRING" id="52838.A0A4S8J163"/>